<evidence type="ECO:0000313" key="2">
    <source>
        <dbReference type="EMBL" id="CAE8600289.1"/>
    </source>
</evidence>
<keyword evidence="3" id="KW-1185">Reference proteome</keyword>
<proteinExistence type="predicted"/>
<reference evidence="2" key="1">
    <citation type="submission" date="2021-02" db="EMBL/GenBank/DDBJ databases">
        <authorList>
            <person name="Dougan E. K."/>
            <person name="Rhodes N."/>
            <person name="Thang M."/>
            <person name="Chan C."/>
        </authorList>
    </citation>
    <scope>NUCLEOTIDE SEQUENCE</scope>
</reference>
<organism evidence="2 3">
    <name type="scientific">Polarella glacialis</name>
    <name type="common">Dinoflagellate</name>
    <dbReference type="NCBI Taxonomy" id="89957"/>
    <lineage>
        <taxon>Eukaryota</taxon>
        <taxon>Sar</taxon>
        <taxon>Alveolata</taxon>
        <taxon>Dinophyceae</taxon>
        <taxon>Suessiales</taxon>
        <taxon>Suessiaceae</taxon>
        <taxon>Polarella</taxon>
    </lineage>
</organism>
<gene>
    <name evidence="2" type="ORF">PGLA1383_LOCUS18620</name>
</gene>
<dbReference type="Proteomes" id="UP000654075">
    <property type="component" value="Unassembled WGS sequence"/>
</dbReference>
<protein>
    <submittedName>
        <fullName evidence="2">Uncharacterized protein</fullName>
    </submittedName>
</protein>
<feature type="region of interest" description="Disordered" evidence="1">
    <location>
        <begin position="113"/>
        <end position="136"/>
    </location>
</feature>
<sequence length="185" mass="20132">MVEFLHLENGAPNHGRHFDVTEIVDLGTVHAFDKSAPEIYAMFVDEKVAKASYLAQEQLAGQGTAFGRPSAARFASKHARVLQQDPPMEKEVGNEAMIEGVGSKAVIATPDKKTTIREEASRSWRRQSGSTGSEASAGGIDLVSAVLWRLLQVPIRQSLEHGIVCVRRPMLRPRQKGSTQPAACT</sequence>
<evidence type="ECO:0000313" key="3">
    <source>
        <dbReference type="Proteomes" id="UP000654075"/>
    </source>
</evidence>
<comment type="caution">
    <text evidence="2">The sequence shown here is derived from an EMBL/GenBank/DDBJ whole genome shotgun (WGS) entry which is preliminary data.</text>
</comment>
<feature type="non-terminal residue" evidence="2">
    <location>
        <position position="1"/>
    </location>
</feature>
<evidence type="ECO:0000256" key="1">
    <source>
        <dbReference type="SAM" id="MobiDB-lite"/>
    </source>
</evidence>
<dbReference type="EMBL" id="CAJNNV010012010">
    <property type="protein sequence ID" value="CAE8600289.1"/>
    <property type="molecule type" value="Genomic_DNA"/>
</dbReference>
<accession>A0A813EIY7</accession>
<name>A0A813EIY7_POLGL</name>
<dbReference type="AlphaFoldDB" id="A0A813EIY7"/>
<feature type="compositionally biased region" description="Basic and acidic residues" evidence="1">
    <location>
        <begin position="113"/>
        <end position="122"/>
    </location>
</feature>